<keyword evidence="1" id="KW-0812">Transmembrane</keyword>
<proteinExistence type="predicted"/>
<evidence type="ECO:0000313" key="2">
    <source>
        <dbReference type="EMBL" id="GBM04323.1"/>
    </source>
</evidence>
<name>A0A4Y2CIZ9_ARAVE</name>
<dbReference type="Proteomes" id="UP000499080">
    <property type="component" value="Unassembled WGS sequence"/>
</dbReference>
<dbReference type="AlphaFoldDB" id="A0A4Y2CIZ9"/>
<sequence>MRNPVYFMCSCGKVEQNIIAIDIDTLIPVRRKGVDSFSVQITGSGKHPFSPSSDSLTDAWEPTVQKLCHNQAFCGLCGAQSFAYRQFNSNFTCGYPTILFMILFTAEIVALLVTTCACPGRDKSLMFTRPTS</sequence>
<accession>A0A4Y2CIZ9</accession>
<feature type="transmembrane region" description="Helical" evidence="1">
    <location>
        <begin position="98"/>
        <end position="119"/>
    </location>
</feature>
<evidence type="ECO:0000256" key="1">
    <source>
        <dbReference type="SAM" id="Phobius"/>
    </source>
</evidence>
<comment type="caution">
    <text evidence="2">The sequence shown here is derived from an EMBL/GenBank/DDBJ whole genome shotgun (WGS) entry which is preliminary data.</text>
</comment>
<organism evidence="2 3">
    <name type="scientific">Araneus ventricosus</name>
    <name type="common">Orbweaver spider</name>
    <name type="synonym">Epeira ventricosa</name>
    <dbReference type="NCBI Taxonomy" id="182803"/>
    <lineage>
        <taxon>Eukaryota</taxon>
        <taxon>Metazoa</taxon>
        <taxon>Ecdysozoa</taxon>
        <taxon>Arthropoda</taxon>
        <taxon>Chelicerata</taxon>
        <taxon>Arachnida</taxon>
        <taxon>Araneae</taxon>
        <taxon>Araneomorphae</taxon>
        <taxon>Entelegynae</taxon>
        <taxon>Araneoidea</taxon>
        <taxon>Araneidae</taxon>
        <taxon>Araneus</taxon>
    </lineage>
</organism>
<reference evidence="2 3" key="1">
    <citation type="journal article" date="2019" name="Sci. Rep.">
        <title>Orb-weaving spider Araneus ventricosus genome elucidates the spidroin gene catalogue.</title>
        <authorList>
            <person name="Kono N."/>
            <person name="Nakamura H."/>
            <person name="Ohtoshi R."/>
            <person name="Moran D.A.P."/>
            <person name="Shinohara A."/>
            <person name="Yoshida Y."/>
            <person name="Fujiwara M."/>
            <person name="Mori M."/>
            <person name="Tomita M."/>
            <person name="Arakawa K."/>
        </authorList>
    </citation>
    <scope>NUCLEOTIDE SEQUENCE [LARGE SCALE GENOMIC DNA]</scope>
</reference>
<gene>
    <name evidence="2" type="ORF">AVEN_146197_1</name>
</gene>
<protein>
    <submittedName>
        <fullName evidence="2">Uncharacterized protein</fullName>
    </submittedName>
</protein>
<evidence type="ECO:0000313" key="3">
    <source>
        <dbReference type="Proteomes" id="UP000499080"/>
    </source>
</evidence>
<keyword evidence="1" id="KW-0472">Membrane</keyword>
<keyword evidence="1" id="KW-1133">Transmembrane helix</keyword>
<dbReference type="EMBL" id="BGPR01000201">
    <property type="protein sequence ID" value="GBM04323.1"/>
    <property type="molecule type" value="Genomic_DNA"/>
</dbReference>
<keyword evidence="3" id="KW-1185">Reference proteome</keyword>